<feature type="compositionally biased region" description="Low complexity" evidence="8">
    <location>
        <begin position="522"/>
        <end position="550"/>
    </location>
</feature>
<feature type="domain" description="DAMP1 SANT/Myb-like" evidence="9">
    <location>
        <begin position="133"/>
        <end position="234"/>
    </location>
</feature>
<evidence type="ECO:0000256" key="7">
    <source>
        <dbReference type="ARBA" id="ARBA00023242"/>
    </source>
</evidence>
<keyword evidence="6" id="KW-0804">Transcription</keyword>
<dbReference type="GO" id="GO:0006281">
    <property type="term" value="P:DNA repair"/>
    <property type="evidence" value="ECO:0007669"/>
    <property type="project" value="InterPro"/>
</dbReference>
<dbReference type="OrthoDB" id="19740at2759"/>
<evidence type="ECO:0000256" key="6">
    <source>
        <dbReference type="ARBA" id="ARBA00023163"/>
    </source>
</evidence>
<feature type="compositionally biased region" description="Basic and acidic residues" evidence="8">
    <location>
        <begin position="385"/>
        <end position="400"/>
    </location>
</feature>
<dbReference type="PANTHER" id="PTHR12855:SF10">
    <property type="entry name" value="DNA METHYLTRANSFERASE 1-ASSOCIATED PROTEIN 1"/>
    <property type="match status" value="1"/>
</dbReference>
<keyword evidence="11" id="KW-1185">Reference proteome</keyword>
<reference evidence="10" key="1">
    <citation type="submission" date="2016-03" db="EMBL/GenBank/DDBJ databases">
        <title>Draft genome sequence of Rosellinia necatrix.</title>
        <authorList>
            <person name="Kanematsu S."/>
        </authorList>
    </citation>
    <scope>NUCLEOTIDE SEQUENCE [LARGE SCALE GENOMIC DNA]</scope>
    <source>
        <strain evidence="10">W97</strain>
    </source>
</reference>
<dbReference type="InterPro" id="IPR027109">
    <property type="entry name" value="Swc4/Dmap1"/>
</dbReference>
<dbReference type="PANTHER" id="PTHR12855">
    <property type="entry name" value="DNA METHYLTRANSFERASE 1-ASSOCIATED PROTEIN 1 FAMILY MEMBER"/>
    <property type="match status" value="1"/>
</dbReference>
<feature type="region of interest" description="Disordered" evidence="8">
    <location>
        <begin position="1"/>
        <end position="34"/>
    </location>
</feature>
<dbReference type="OMA" id="GNTTMYQ"/>
<evidence type="ECO:0000256" key="4">
    <source>
        <dbReference type="ARBA" id="ARBA00022853"/>
    </source>
</evidence>
<dbReference type="EMBL" id="DF977459">
    <property type="protein sequence ID" value="GAP85832.1"/>
    <property type="molecule type" value="Genomic_DNA"/>
</dbReference>
<dbReference type="STRING" id="77044.A0A1W2TCX3"/>
<feature type="compositionally biased region" description="Basic and acidic residues" evidence="8">
    <location>
        <begin position="410"/>
        <end position="431"/>
    </location>
</feature>
<dbReference type="Gene3D" id="1.10.10.60">
    <property type="entry name" value="Homeodomain-like"/>
    <property type="match status" value="1"/>
</dbReference>
<keyword evidence="7" id="KW-0539">Nucleus</keyword>
<proteinExistence type="inferred from homology"/>
<dbReference type="InterPro" id="IPR032563">
    <property type="entry name" value="DAMP1_SANT-like"/>
</dbReference>
<dbReference type="Pfam" id="PF16282">
    <property type="entry name" value="SANT_DAMP1_like"/>
    <property type="match status" value="1"/>
</dbReference>
<protein>
    <recommendedName>
        <fullName evidence="3">SWR1-complex protein 4</fullName>
    </recommendedName>
</protein>
<name>A0A1W2TCX3_ROSNE</name>
<dbReference type="GO" id="GO:0035267">
    <property type="term" value="C:NuA4 histone acetyltransferase complex"/>
    <property type="evidence" value="ECO:0007669"/>
    <property type="project" value="InterPro"/>
</dbReference>
<sequence>MASHDVLDVLNLPADGAGPRPPKKQKTAASRPNLKGLAREVQSLGGDNPIAIVPEISTFKKRRFGSRKQAARWELSYFRNSARNDQSLVLRHWKKEKEEQARAASQPQSDGQASPEDAVRPEEEADTIDDSGFAKFNVQVDVPQYSEDQYNSNLVNDDWTKDETDYLFGLAREFDLRWPLIWDRYEYTVHPPEGIKQERDVDGTDPNMAMILTPKVRTMEDLKQRYYEVAAKMMAVQKPVQYMTQAEFSLHEMMAKFNPTTEIQRKKFAQDALSRSADEAREEEQLLVEVRRIVARQQKLNQDRQDLYRRLDFPPTEQDISSFKSSTGLSTLLQNLATADRSKKRKPIMDANGANTPGSAQPSAHPTSTPVSESRRESIAASTGGHRDSIGGGERPERPTKKGAQQQQQQERKKLTEQEEKIYGVSHHDRLPSGPTFRYDRINKILTTKSNAQHQRITNTLTELDIPGRLNMPTRSVVEAMEKLLNSIGNLLETRKLNDKLDAEIRLEQTKKAERKKALGITTPSTGTEPTTGAEAAAAAETSVPATAPSGEVENTTNGDGQKLTLENKSADDEEEPTANPSRGSATNGVRNEAADDNEAEVKTEDSEDKDVRPESSIGRKRSASVLSGISDKSTKRLKK</sequence>
<feature type="region of interest" description="Disordered" evidence="8">
    <location>
        <begin position="338"/>
        <end position="436"/>
    </location>
</feature>
<organism evidence="10">
    <name type="scientific">Rosellinia necatrix</name>
    <name type="common">White root-rot fungus</name>
    <dbReference type="NCBI Taxonomy" id="77044"/>
    <lineage>
        <taxon>Eukaryota</taxon>
        <taxon>Fungi</taxon>
        <taxon>Dikarya</taxon>
        <taxon>Ascomycota</taxon>
        <taxon>Pezizomycotina</taxon>
        <taxon>Sordariomycetes</taxon>
        <taxon>Xylariomycetidae</taxon>
        <taxon>Xylariales</taxon>
        <taxon>Xylariaceae</taxon>
        <taxon>Rosellinia</taxon>
    </lineage>
</organism>
<evidence type="ECO:0000313" key="11">
    <source>
        <dbReference type="Proteomes" id="UP000054516"/>
    </source>
</evidence>
<gene>
    <name evidence="10" type="ORF">SAMD00023353_1401260</name>
</gene>
<keyword evidence="5" id="KW-0805">Transcription regulation</keyword>
<feature type="region of interest" description="Disordered" evidence="8">
    <location>
        <begin position="513"/>
        <end position="640"/>
    </location>
</feature>
<evidence type="ECO:0000256" key="1">
    <source>
        <dbReference type="ARBA" id="ARBA00004123"/>
    </source>
</evidence>
<evidence type="ECO:0000256" key="3">
    <source>
        <dbReference type="ARBA" id="ARBA00019132"/>
    </source>
</evidence>
<accession>A0A1W2TCX3</accession>
<feature type="compositionally biased region" description="Polar residues" evidence="8">
    <location>
        <begin position="353"/>
        <end position="372"/>
    </location>
</feature>
<comment type="similarity">
    <text evidence="2">Belongs to the SWC4 family.</text>
</comment>
<feature type="compositionally biased region" description="Polar residues" evidence="8">
    <location>
        <begin position="103"/>
        <end position="112"/>
    </location>
</feature>
<feature type="compositionally biased region" description="Polar residues" evidence="8">
    <location>
        <begin position="553"/>
        <end position="568"/>
    </location>
</feature>
<dbReference type="GO" id="GO:0003714">
    <property type="term" value="F:transcription corepressor activity"/>
    <property type="evidence" value="ECO:0007669"/>
    <property type="project" value="TreeGrafter"/>
</dbReference>
<evidence type="ECO:0000313" key="10">
    <source>
        <dbReference type="EMBL" id="GAP85832.1"/>
    </source>
</evidence>
<dbReference type="GO" id="GO:0000812">
    <property type="term" value="C:Swr1 complex"/>
    <property type="evidence" value="ECO:0007669"/>
    <property type="project" value="TreeGrafter"/>
</dbReference>
<evidence type="ECO:0000256" key="5">
    <source>
        <dbReference type="ARBA" id="ARBA00023015"/>
    </source>
</evidence>
<evidence type="ECO:0000256" key="8">
    <source>
        <dbReference type="SAM" id="MobiDB-lite"/>
    </source>
</evidence>
<dbReference type="AlphaFoldDB" id="A0A1W2TCX3"/>
<keyword evidence="4" id="KW-0156">Chromatin regulator</keyword>
<feature type="compositionally biased region" description="Basic and acidic residues" evidence="8">
    <location>
        <begin position="600"/>
        <end position="614"/>
    </location>
</feature>
<comment type="subcellular location">
    <subcellularLocation>
        <location evidence="1">Nucleus</location>
    </subcellularLocation>
</comment>
<dbReference type="GO" id="GO:0000122">
    <property type="term" value="P:negative regulation of transcription by RNA polymerase II"/>
    <property type="evidence" value="ECO:0007669"/>
    <property type="project" value="TreeGrafter"/>
</dbReference>
<feature type="region of interest" description="Disordered" evidence="8">
    <location>
        <begin position="96"/>
        <end position="130"/>
    </location>
</feature>
<dbReference type="GO" id="GO:0006338">
    <property type="term" value="P:chromatin remodeling"/>
    <property type="evidence" value="ECO:0007669"/>
    <property type="project" value="InterPro"/>
</dbReference>
<feature type="compositionally biased region" description="Polar residues" evidence="8">
    <location>
        <begin position="579"/>
        <end position="590"/>
    </location>
</feature>
<evidence type="ECO:0000259" key="9">
    <source>
        <dbReference type="Pfam" id="PF16282"/>
    </source>
</evidence>
<dbReference type="Proteomes" id="UP000054516">
    <property type="component" value="Unassembled WGS sequence"/>
</dbReference>
<evidence type="ECO:0000256" key="2">
    <source>
        <dbReference type="ARBA" id="ARBA00006918"/>
    </source>
</evidence>